<feature type="compositionally biased region" description="Basic and acidic residues" evidence="1">
    <location>
        <begin position="130"/>
        <end position="140"/>
    </location>
</feature>
<evidence type="ECO:0000313" key="4">
    <source>
        <dbReference type="Proteomes" id="UP000316079"/>
    </source>
</evidence>
<dbReference type="GO" id="GO:0007155">
    <property type="term" value="P:cell adhesion"/>
    <property type="evidence" value="ECO:0007669"/>
    <property type="project" value="TreeGrafter"/>
</dbReference>
<dbReference type="InterPro" id="IPR036034">
    <property type="entry name" value="PDZ_sf"/>
</dbReference>
<dbReference type="Gene3D" id="2.30.42.10">
    <property type="match status" value="2"/>
</dbReference>
<proteinExistence type="predicted"/>
<reference evidence="3 4" key="1">
    <citation type="journal article" date="2019" name="Sci. Data">
        <title>Hybrid genome assembly and annotation of Danionella translucida.</title>
        <authorList>
            <person name="Kadobianskyi M."/>
            <person name="Schulze L."/>
            <person name="Schuelke M."/>
            <person name="Judkewitz B."/>
        </authorList>
    </citation>
    <scope>NUCLEOTIDE SEQUENCE [LARGE SCALE GENOMIC DNA]</scope>
    <source>
        <strain evidence="3 4">Bolton</strain>
    </source>
</reference>
<keyword evidence="4" id="KW-1185">Reference proteome</keyword>
<evidence type="ECO:0000256" key="1">
    <source>
        <dbReference type="SAM" id="MobiDB-lite"/>
    </source>
</evidence>
<dbReference type="GO" id="GO:0005912">
    <property type="term" value="C:adherens junction"/>
    <property type="evidence" value="ECO:0007669"/>
    <property type="project" value="TreeGrafter"/>
</dbReference>
<evidence type="ECO:0000313" key="3">
    <source>
        <dbReference type="EMBL" id="TRY89175.1"/>
    </source>
</evidence>
<dbReference type="GO" id="GO:0005938">
    <property type="term" value="C:cell cortex"/>
    <property type="evidence" value="ECO:0007669"/>
    <property type="project" value="TreeGrafter"/>
</dbReference>
<dbReference type="FunFam" id="2.30.42.10:FF:000011">
    <property type="entry name" value="partitioning defective 3 homolog isoform X1"/>
    <property type="match status" value="1"/>
</dbReference>
<feature type="domain" description="PDZ" evidence="2">
    <location>
        <begin position="274"/>
        <end position="325"/>
    </location>
</feature>
<gene>
    <name evidence="3" type="ORF">DNTS_018087</name>
</gene>
<dbReference type="InterPro" id="IPR001478">
    <property type="entry name" value="PDZ"/>
</dbReference>
<dbReference type="SUPFAM" id="SSF50156">
    <property type="entry name" value="PDZ domain-like"/>
    <property type="match status" value="2"/>
</dbReference>
<dbReference type="GO" id="GO:0043296">
    <property type="term" value="C:apical junction complex"/>
    <property type="evidence" value="ECO:0007669"/>
    <property type="project" value="TreeGrafter"/>
</dbReference>
<dbReference type="GO" id="GO:0030010">
    <property type="term" value="P:establishment of cell polarity"/>
    <property type="evidence" value="ECO:0007669"/>
    <property type="project" value="TreeGrafter"/>
</dbReference>
<dbReference type="InterPro" id="IPR052213">
    <property type="entry name" value="PAR3"/>
</dbReference>
<evidence type="ECO:0000259" key="2">
    <source>
        <dbReference type="PROSITE" id="PS50106"/>
    </source>
</evidence>
<dbReference type="GO" id="GO:0035091">
    <property type="term" value="F:phosphatidylinositol binding"/>
    <property type="evidence" value="ECO:0007669"/>
    <property type="project" value="TreeGrafter"/>
</dbReference>
<feature type="region of interest" description="Disordered" evidence="1">
    <location>
        <begin position="176"/>
        <end position="203"/>
    </location>
</feature>
<dbReference type="GO" id="GO:0051660">
    <property type="term" value="P:establishment of centrosome localization"/>
    <property type="evidence" value="ECO:0007669"/>
    <property type="project" value="TreeGrafter"/>
</dbReference>
<dbReference type="GO" id="GO:0000226">
    <property type="term" value="P:microtubule cytoskeleton organization"/>
    <property type="evidence" value="ECO:0007669"/>
    <property type="project" value="TreeGrafter"/>
</dbReference>
<dbReference type="PROSITE" id="PS50106">
    <property type="entry name" value="PDZ"/>
    <property type="match status" value="2"/>
</dbReference>
<feature type="compositionally biased region" description="Basic and acidic residues" evidence="1">
    <location>
        <begin position="509"/>
        <end position="518"/>
    </location>
</feature>
<comment type="caution">
    <text evidence="3">The sequence shown here is derived from an EMBL/GenBank/DDBJ whole genome shotgun (WGS) entry which is preliminary data.</text>
</comment>
<dbReference type="OrthoDB" id="6264899at2759"/>
<accession>A0A553QGY9</accession>
<feature type="region of interest" description="Disordered" evidence="1">
    <location>
        <begin position="509"/>
        <end position="529"/>
    </location>
</feature>
<dbReference type="Pfam" id="PF00595">
    <property type="entry name" value="PDZ"/>
    <property type="match status" value="1"/>
</dbReference>
<organism evidence="3 4">
    <name type="scientific">Danionella cerebrum</name>
    <dbReference type="NCBI Taxonomy" id="2873325"/>
    <lineage>
        <taxon>Eukaryota</taxon>
        <taxon>Metazoa</taxon>
        <taxon>Chordata</taxon>
        <taxon>Craniata</taxon>
        <taxon>Vertebrata</taxon>
        <taxon>Euteleostomi</taxon>
        <taxon>Actinopterygii</taxon>
        <taxon>Neopterygii</taxon>
        <taxon>Teleostei</taxon>
        <taxon>Ostariophysi</taxon>
        <taxon>Cypriniformes</taxon>
        <taxon>Danionidae</taxon>
        <taxon>Danioninae</taxon>
        <taxon>Danionella</taxon>
    </lineage>
</organism>
<dbReference type="PANTHER" id="PTHR16484">
    <property type="entry name" value="PARTITIONING DEFECTIVE 3 RELATED"/>
    <property type="match status" value="1"/>
</dbReference>
<dbReference type="Proteomes" id="UP000316079">
    <property type="component" value="Unassembled WGS sequence"/>
</dbReference>
<dbReference type="CDD" id="cd23058">
    <property type="entry name" value="PDZ2_Par3-like"/>
    <property type="match status" value="1"/>
</dbReference>
<protein>
    <recommendedName>
        <fullName evidence="2">PDZ domain-containing protein</fullName>
    </recommendedName>
</protein>
<feature type="domain" description="PDZ" evidence="2">
    <location>
        <begin position="553"/>
        <end position="651"/>
    </location>
</feature>
<dbReference type="SMART" id="SM00228">
    <property type="entry name" value="PDZ"/>
    <property type="match status" value="2"/>
</dbReference>
<dbReference type="GO" id="GO:0045197">
    <property type="term" value="P:establishment or maintenance of epithelial cell apical/basal polarity"/>
    <property type="evidence" value="ECO:0007669"/>
    <property type="project" value="TreeGrafter"/>
</dbReference>
<sequence>MARDESLTEERGQTHSLGVQGTGLSSLLLELLHICSETTRDKVLASFSKPFGQDSGGNNKANKQRERGFFYKDLLHLLLLRSGPPEARAVVPMIRLMSVRRDLSVTYPQKIRKRRLRTSGNEEEEEEERTDGGRSGRIEPLGRADSFVESISLDEMLKTVEVCNGGGPLGIHVLPFSARDRRSRSQHPRSRAARRTERGKANAPISRGFLRRNVPKKDLLTPKARHLRGGAVFLSSLMLQARLKPGRLQVTDLWVCGFRSGGASTGPERLLHALGSSRTLGLLVKRLERGGKAEREALFQENDCIVKINNADLRNIRFEQLVLVVAVWWWSPGDPDQRLAAIDQVWSNAKYEFRAVQRRRGFVVNDGLLFQGRLHCDGLTTTRSSRRDAVVLPDWRQAQNLFRRAMGCSLILFHVVPAEKKAQYELLSQKELDLQNESVSGDGSRLLGGAYSPGRTSNAESIGGFSPLPHTLNPADPAQFSRPPSTSSTLGFSRKISYRFHVELRKAGAGGSDRERVPGDSCTPPNPIGSGSVSVSRDYVSCDEARESRFLVFISLRPERRALPSFSCLVTGPEGLGFSITSRDVPIGASAPVFVKNILPQGAAIADGRLRAGDRLLEVNGVDLTGSSQEQVVALLRSCPAGGTVQLLIDRQEDAILPREVVSLPPRLKRLVVFLLSAELVKALDCLPWS</sequence>
<dbReference type="STRING" id="623744.A0A553QGY9"/>
<feature type="region of interest" description="Disordered" evidence="1">
    <location>
        <begin position="112"/>
        <end position="140"/>
    </location>
</feature>
<feature type="compositionally biased region" description="Basic residues" evidence="1">
    <location>
        <begin position="181"/>
        <end position="193"/>
    </location>
</feature>
<dbReference type="GO" id="GO:0008104">
    <property type="term" value="P:intracellular protein localization"/>
    <property type="evidence" value="ECO:0007669"/>
    <property type="project" value="TreeGrafter"/>
</dbReference>
<dbReference type="EMBL" id="SRMA01025997">
    <property type="protein sequence ID" value="TRY89175.1"/>
    <property type="molecule type" value="Genomic_DNA"/>
</dbReference>
<name>A0A553QGY9_9TELE</name>
<dbReference type="AlphaFoldDB" id="A0A553QGY9"/>
<dbReference type="GO" id="GO:0016324">
    <property type="term" value="C:apical plasma membrane"/>
    <property type="evidence" value="ECO:0007669"/>
    <property type="project" value="TreeGrafter"/>
</dbReference>
<dbReference type="PANTHER" id="PTHR16484:SF10">
    <property type="entry name" value="PARTITIONING DEFECTIVE 3 HOMOLOG"/>
    <property type="match status" value="1"/>
</dbReference>